<evidence type="ECO:0000313" key="4">
    <source>
        <dbReference type="Proteomes" id="UP000651057"/>
    </source>
</evidence>
<accession>A0A936ZP36</accession>
<feature type="signal peptide" evidence="1">
    <location>
        <begin position="1"/>
        <end position="20"/>
    </location>
</feature>
<organism evidence="3 4">
    <name type="scientific">Aquimarina mytili</name>
    <dbReference type="NCBI Taxonomy" id="874423"/>
    <lineage>
        <taxon>Bacteria</taxon>
        <taxon>Pseudomonadati</taxon>
        <taxon>Bacteroidota</taxon>
        <taxon>Flavobacteriia</taxon>
        <taxon>Flavobacteriales</taxon>
        <taxon>Flavobacteriaceae</taxon>
        <taxon>Aquimarina</taxon>
    </lineage>
</organism>
<protein>
    <submittedName>
        <fullName evidence="3">DUF2807 domain-containing protein</fullName>
    </submittedName>
</protein>
<reference evidence="3" key="1">
    <citation type="submission" date="2021-01" db="EMBL/GenBank/DDBJ databases">
        <authorList>
            <person name="Zhong Y.L."/>
        </authorList>
    </citation>
    <scope>NUCLEOTIDE SEQUENCE</scope>
    <source>
        <strain evidence="3">KCTC 23302</strain>
    </source>
</reference>
<comment type="caution">
    <text evidence="3">The sequence shown here is derived from an EMBL/GenBank/DDBJ whole genome shotgun (WGS) entry which is preliminary data.</text>
</comment>
<dbReference type="InterPro" id="IPR021255">
    <property type="entry name" value="DUF2807"/>
</dbReference>
<evidence type="ECO:0000256" key="1">
    <source>
        <dbReference type="SAM" id="SignalP"/>
    </source>
</evidence>
<proteinExistence type="predicted"/>
<keyword evidence="4" id="KW-1185">Reference proteome</keyword>
<feature type="domain" description="Putative auto-transporter adhesin head GIN" evidence="2">
    <location>
        <begin position="44"/>
        <end position="228"/>
    </location>
</feature>
<feature type="chain" id="PRO_5037367567" evidence="1">
    <location>
        <begin position="21"/>
        <end position="244"/>
    </location>
</feature>
<dbReference type="PANTHER" id="PTHR39200">
    <property type="entry name" value="HYPOTHETICAL EXPORTED PROTEIN"/>
    <property type="match status" value="1"/>
</dbReference>
<name>A0A936ZP36_9FLAO</name>
<dbReference type="Proteomes" id="UP000651057">
    <property type="component" value="Unassembled WGS sequence"/>
</dbReference>
<gene>
    <name evidence="3" type="ORF">JJQ60_06505</name>
</gene>
<dbReference type="AlphaFoldDB" id="A0A936ZP36"/>
<dbReference type="Gene3D" id="2.160.20.120">
    <property type="match status" value="1"/>
</dbReference>
<dbReference type="Pfam" id="PF10988">
    <property type="entry name" value="DUF2807"/>
    <property type="match status" value="1"/>
</dbReference>
<dbReference type="RefSeq" id="WP_201917876.1">
    <property type="nucleotide sequence ID" value="NZ_BAABAX010000023.1"/>
</dbReference>
<dbReference type="EMBL" id="JAERQJ010000002">
    <property type="protein sequence ID" value="MBL0683159.1"/>
    <property type="molecule type" value="Genomic_DNA"/>
</dbReference>
<dbReference type="PANTHER" id="PTHR39200:SF1">
    <property type="entry name" value="AUTO-TRANSPORTER ADHESIN HEAD GIN DOMAIN-CONTAINING PROTEIN-RELATED"/>
    <property type="match status" value="1"/>
</dbReference>
<evidence type="ECO:0000313" key="3">
    <source>
        <dbReference type="EMBL" id="MBL0683159.1"/>
    </source>
</evidence>
<keyword evidence="1" id="KW-0732">Signal</keyword>
<sequence>MRTAIIILSILMSITTSLHAQWWGNGKKISGNGEMATKNRNISDYDVIKLKGSLDVSLVSGTEGEIKIEGESNLIEYVLTEVEDGVLKIYVKKGYYLKVSKGKKLLVTVPFKDISKVTLSGSGDIYSSDTIKATNFKTGISGSGDIKLNVEAQSTEGYVTGSGDLSLSGASESFDCKVTGSGDLEAYQLKAKEVVASVTGSGDIHVTATSSIKARITGSGDILYKGNPELEDKKVSGSGDITRQ</sequence>
<evidence type="ECO:0000259" key="2">
    <source>
        <dbReference type="Pfam" id="PF10988"/>
    </source>
</evidence>